<reference evidence="2" key="2">
    <citation type="submission" date="2015-01" db="EMBL/GenBank/DDBJ databases">
        <title>Evolutionary Origins and Diversification of the Mycorrhizal Mutualists.</title>
        <authorList>
            <consortium name="DOE Joint Genome Institute"/>
            <consortium name="Mycorrhizal Genomics Consortium"/>
            <person name="Kohler A."/>
            <person name="Kuo A."/>
            <person name="Nagy L.G."/>
            <person name="Floudas D."/>
            <person name="Copeland A."/>
            <person name="Barry K.W."/>
            <person name="Cichocki N."/>
            <person name="Veneault-Fourrey C."/>
            <person name="LaButti K."/>
            <person name="Lindquist E.A."/>
            <person name="Lipzen A."/>
            <person name="Lundell T."/>
            <person name="Morin E."/>
            <person name="Murat C."/>
            <person name="Riley R."/>
            <person name="Ohm R."/>
            <person name="Sun H."/>
            <person name="Tunlid A."/>
            <person name="Henrissat B."/>
            <person name="Grigoriev I.V."/>
            <person name="Hibbett D.S."/>
            <person name="Martin F."/>
        </authorList>
    </citation>
    <scope>NUCLEOTIDE SEQUENCE [LARGE SCALE GENOMIC DNA]</scope>
    <source>
        <strain evidence="2">Foug A</strain>
    </source>
</reference>
<dbReference type="OrthoDB" id="10052321at2759"/>
<organism evidence="1 2">
    <name type="scientific">Scleroderma citrinum Foug A</name>
    <dbReference type="NCBI Taxonomy" id="1036808"/>
    <lineage>
        <taxon>Eukaryota</taxon>
        <taxon>Fungi</taxon>
        <taxon>Dikarya</taxon>
        <taxon>Basidiomycota</taxon>
        <taxon>Agaricomycotina</taxon>
        <taxon>Agaricomycetes</taxon>
        <taxon>Agaricomycetidae</taxon>
        <taxon>Boletales</taxon>
        <taxon>Sclerodermatineae</taxon>
        <taxon>Sclerodermataceae</taxon>
        <taxon>Scleroderma</taxon>
    </lineage>
</organism>
<dbReference type="HOGENOM" id="CLU_2032232_0_0_1"/>
<reference evidence="1 2" key="1">
    <citation type="submission" date="2014-04" db="EMBL/GenBank/DDBJ databases">
        <authorList>
            <consortium name="DOE Joint Genome Institute"/>
            <person name="Kuo A."/>
            <person name="Kohler A."/>
            <person name="Nagy L.G."/>
            <person name="Floudas D."/>
            <person name="Copeland A."/>
            <person name="Barry K.W."/>
            <person name="Cichocki N."/>
            <person name="Veneault-Fourrey C."/>
            <person name="LaButti K."/>
            <person name="Lindquist E.A."/>
            <person name="Lipzen A."/>
            <person name="Lundell T."/>
            <person name="Morin E."/>
            <person name="Murat C."/>
            <person name="Sun H."/>
            <person name="Tunlid A."/>
            <person name="Henrissat B."/>
            <person name="Grigoriev I.V."/>
            <person name="Hibbett D.S."/>
            <person name="Martin F."/>
            <person name="Nordberg H.P."/>
            <person name="Cantor M.N."/>
            <person name="Hua S.X."/>
        </authorList>
    </citation>
    <scope>NUCLEOTIDE SEQUENCE [LARGE SCALE GENOMIC DNA]</scope>
    <source>
        <strain evidence="1 2">Foug A</strain>
    </source>
</reference>
<accession>A0A0C3DM05</accession>
<evidence type="ECO:0000313" key="1">
    <source>
        <dbReference type="EMBL" id="KIM61670.1"/>
    </source>
</evidence>
<name>A0A0C3DM05_9AGAM</name>
<evidence type="ECO:0000313" key="2">
    <source>
        <dbReference type="Proteomes" id="UP000053989"/>
    </source>
</evidence>
<keyword evidence="2" id="KW-1185">Reference proteome</keyword>
<feature type="non-terminal residue" evidence="1">
    <location>
        <position position="1"/>
    </location>
</feature>
<proteinExistence type="predicted"/>
<dbReference type="Proteomes" id="UP000053989">
    <property type="component" value="Unassembled WGS sequence"/>
</dbReference>
<gene>
    <name evidence="1" type="ORF">SCLCIDRAFT_1179219</name>
</gene>
<sequence length="122" mass="14080">HVCTSKILARPPRCVRKFSSSTCFLRRHNITDGDLLSAELPEFSDNNDHLVYTVTPRGNCRRFDIRAIACNKAPLWQNFAYCQNMHFSHWLEEFVPGFRDPQPRHWLGGEVVNGAFLCVLSM</sequence>
<dbReference type="InParanoid" id="A0A0C3DM05"/>
<dbReference type="AlphaFoldDB" id="A0A0C3DM05"/>
<dbReference type="EMBL" id="KN822049">
    <property type="protein sequence ID" value="KIM61670.1"/>
    <property type="molecule type" value="Genomic_DNA"/>
</dbReference>
<protein>
    <submittedName>
        <fullName evidence="1">Uncharacterized protein</fullName>
    </submittedName>
</protein>